<dbReference type="InterPro" id="IPR009057">
    <property type="entry name" value="Homeodomain-like_sf"/>
</dbReference>
<name>A0ABP4WWY7_9ACTN</name>
<reference evidence="5" key="1">
    <citation type="journal article" date="2019" name="Int. J. Syst. Evol. Microbiol.">
        <title>The Global Catalogue of Microorganisms (GCM) 10K type strain sequencing project: providing services to taxonomists for standard genome sequencing and annotation.</title>
        <authorList>
            <consortium name="The Broad Institute Genomics Platform"/>
            <consortium name="The Broad Institute Genome Sequencing Center for Infectious Disease"/>
            <person name="Wu L."/>
            <person name="Ma J."/>
        </authorList>
    </citation>
    <scope>NUCLEOTIDE SEQUENCE [LARGE SCALE GENOMIC DNA]</scope>
    <source>
        <strain evidence="5">JCM 13249</strain>
    </source>
</reference>
<dbReference type="InterPro" id="IPR052158">
    <property type="entry name" value="INH-QAR"/>
</dbReference>
<keyword evidence="1" id="KW-0805">Transcription regulation</keyword>
<dbReference type="CDD" id="cd03137">
    <property type="entry name" value="GATase1_AraC_1"/>
    <property type="match status" value="1"/>
</dbReference>
<sequence length="332" mass="35533">MPFPPDNRHKVAVLVLDGVVPLDLGIPAQVFGTARDDAGRRHYAVRTCTPDGGPVRCAGGFSVLPDYGPEILAGADTVVVPGISTENAALFAGGALTDAERAALAVAARAPRLMSICTAAFALAAMGVLDGRPATTHWLHAARFRALFPRVLLDPDVLFVDDGDVLTSAGVAAGLDLCLHVVRRDFGAEVANRAARRCVVQPWRDGGQSQFIERPVPTAAGGATSAAREWARRRLDEPIDLDAMARAARMSVRTFTRRFREETGLSPSQWLLAERVEHARLLLETTDLGVDAVARRAGFGTAVSLRSHLHRTVGVSPAAYRRAFRANGHVTR</sequence>
<dbReference type="SMART" id="SM00342">
    <property type="entry name" value="HTH_ARAC"/>
    <property type="match status" value="1"/>
</dbReference>
<dbReference type="InterPro" id="IPR029062">
    <property type="entry name" value="Class_I_gatase-like"/>
</dbReference>
<keyword evidence="2" id="KW-0804">Transcription</keyword>
<dbReference type="Gene3D" id="3.40.50.880">
    <property type="match status" value="1"/>
</dbReference>
<proteinExistence type="predicted"/>
<dbReference type="Gene3D" id="1.10.10.60">
    <property type="entry name" value="Homeodomain-like"/>
    <property type="match status" value="1"/>
</dbReference>
<dbReference type="InterPro" id="IPR002818">
    <property type="entry name" value="DJ-1/PfpI"/>
</dbReference>
<dbReference type="Pfam" id="PF12833">
    <property type="entry name" value="HTH_18"/>
    <property type="match status" value="1"/>
</dbReference>
<evidence type="ECO:0000313" key="5">
    <source>
        <dbReference type="Proteomes" id="UP001500655"/>
    </source>
</evidence>
<dbReference type="RefSeq" id="WP_344084077.1">
    <property type="nucleotide sequence ID" value="NZ_BAAALS010000020.1"/>
</dbReference>
<accession>A0ABP4WWY7</accession>
<evidence type="ECO:0000256" key="2">
    <source>
        <dbReference type="ARBA" id="ARBA00023163"/>
    </source>
</evidence>
<dbReference type="PANTHER" id="PTHR43130:SF3">
    <property type="entry name" value="HTH-TYPE TRANSCRIPTIONAL REGULATOR RV1931C"/>
    <property type="match status" value="1"/>
</dbReference>
<dbReference type="PROSITE" id="PS01124">
    <property type="entry name" value="HTH_ARAC_FAMILY_2"/>
    <property type="match status" value="1"/>
</dbReference>
<evidence type="ECO:0000259" key="3">
    <source>
        <dbReference type="PROSITE" id="PS01124"/>
    </source>
</evidence>
<protein>
    <submittedName>
        <fullName evidence="4">Helix-turn-helix domain-containing protein</fullName>
    </submittedName>
</protein>
<keyword evidence="5" id="KW-1185">Reference proteome</keyword>
<dbReference type="InterPro" id="IPR018060">
    <property type="entry name" value="HTH_AraC"/>
</dbReference>
<dbReference type="SUPFAM" id="SSF46689">
    <property type="entry name" value="Homeodomain-like"/>
    <property type="match status" value="2"/>
</dbReference>
<feature type="domain" description="HTH araC/xylS-type" evidence="3">
    <location>
        <begin position="225"/>
        <end position="323"/>
    </location>
</feature>
<dbReference type="Proteomes" id="UP001500655">
    <property type="component" value="Unassembled WGS sequence"/>
</dbReference>
<dbReference type="EMBL" id="BAAALS010000020">
    <property type="protein sequence ID" value="GAA1765014.1"/>
    <property type="molecule type" value="Genomic_DNA"/>
</dbReference>
<dbReference type="Pfam" id="PF01965">
    <property type="entry name" value="DJ-1_PfpI"/>
    <property type="match status" value="1"/>
</dbReference>
<evidence type="ECO:0000256" key="1">
    <source>
        <dbReference type="ARBA" id="ARBA00023015"/>
    </source>
</evidence>
<gene>
    <name evidence="4" type="ORF">GCM10009681_40120</name>
</gene>
<dbReference type="PANTHER" id="PTHR43130">
    <property type="entry name" value="ARAC-FAMILY TRANSCRIPTIONAL REGULATOR"/>
    <property type="match status" value="1"/>
</dbReference>
<evidence type="ECO:0000313" key="4">
    <source>
        <dbReference type="EMBL" id="GAA1765014.1"/>
    </source>
</evidence>
<comment type="caution">
    <text evidence="4">The sequence shown here is derived from an EMBL/GenBank/DDBJ whole genome shotgun (WGS) entry which is preliminary data.</text>
</comment>
<organism evidence="4 5">
    <name type="scientific">Luedemannella helvata</name>
    <dbReference type="NCBI Taxonomy" id="349315"/>
    <lineage>
        <taxon>Bacteria</taxon>
        <taxon>Bacillati</taxon>
        <taxon>Actinomycetota</taxon>
        <taxon>Actinomycetes</taxon>
        <taxon>Micromonosporales</taxon>
        <taxon>Micromonosporaceae</taxon>
        <taxon>Luedemannella</taxon>
    </lineage>
</organism>
<dbReference type="SUPFAM" id="SSF52317">
    <property type="entry name" value="Class I glutamine amidotransferase-like"/>
    <property type="match status" value="1"/>
</dbReference>